<organism evidence="2 3">
    <name type="scientific">Seiridium cardinale</name>
    <dbReference type="NCBI Taxonomy" id="138064"/>
    <lineage>
        <taxon>Eukaryota</taxon>
        <taxon>Fungi</taxon>
        <taxon>Dikarya</taxon>
        <taxon>Ascomycota</taxon>
        <taxon>Pezizomycotina</taxon>
        <taxon>Sordariomycetes</taxon>
        <taxon>Xylariomycetidae</taxon>
        <taxon>Amphisphaeriales</taxon>
        <taxon>Sporocadaceae</taxon>
        <taxon>Seiridium</taxon>
    </lineage>
</organism>
<reference evidence="2 3" key="1">
    <citation type="submission" date="2024-02" db="EMBL/GenBank/DDBJ databases">
        <title>First draft genome assembly of two strains of Seiridium cardinale.</title>
        <authorList>
            <person name="Emiliani G."/>
            <person name="Scali E."/>
        </authorList>
    </citation>
    <scope>NUCLEOTIDE SEQUENCE [LARGE SCALE GENOMIC DNA]</scope>
    <source>
        <strain evidence="2 3">BM-138-000479</strain>
    </source>
</reference>
<keyword evidence="3" id="KW-1185">Reference proteome</keyword>
<comment type="caution">
    <text evidence="2">The sequence shown here is derived from an EMBL/GenBank/DDBJ whole genome shotgun (WGS) entry which is preliminary data.</text>
</comment>
<proteinExistence type="predicted"/>
<name>A0ABR2X674_9PEZI</name>
<accession>A0ABR2X674</accession>
<protein>
    <submittedName>
        <fullName evidence="2">Uncharacterized protein</fullName>
    </submittedName>
</protein>
<dbReference type="Proteomes" id="UP001465668">
    <property type="component" value="Unassembled WGS sequence"/>
</dbReference>
<evidence type="ECO:0000313" key="2">
    <source>
        <dbReference type="EMBL" id="KAK9769117.1"/>
    </source>
</evidence>
<dbReference type="EMBL" id="JARVKM010000251">
    <property type="protein sequence ID" value="KAK9769117.1"/>
    <property type="molecule type" value="Genomic_DNA"/>
</dbReference>
<evidence type="ECO:0000313" key="3">
    <source>
        <dbReference type="Proteomes" id="UP001465668"/>
    </source>
</evidence>
<feature type="region of interest" description="Disordered" evidence="1">
    <location>
        <begin position="126"/>
        <end position="145"/>
    </location>
</feature>
<evidence type="ECO:0000256" key="1">
    <source>
        <dbReference type="SAM" id="MobiDB-lite"/>
    </source>
</evidence>
<gene>
    <name evidence="2" type="ORF">SCAR479_02361</name>
</gene>
<sequence>MGTPPAEGNAIKDFQRSHVLPDSHAQNISVRVPDIGNVVCLPHDENGQKFPAWYMRITGLRAERNGDLDDMESDYWDDLKYAVDFNLGCVCTCISDSASKDECECGYESEEVSSFSAGNIEEEKNWKNKKRKKIDDDRDIDEEDESESDFDQVLCDFYGLRYDPAKFKEDMEKLEKRIRTIGGSAAFALMLTA</sequence>